<feature type="transmembrane region" description="Helical" evidence="5">
    <location>
        <begin position="64"/>
        <end position="82"/>
    </location>
</feature>
<evidence type="ECO:0000313" key="6">
    <source>
        <dbReference type="EMBL" id="MUM78737.1"/>
    </source>
</evidence>
<sequence length="189" mass="20948">MNFLDFLLIGIAAIFLVRGLFRGLVREVLSLSAIVLGIFLASRYQHLLVPHLQMYIKNEMTVDGLAYVCVFLGTVILFWALAKLLRTALDISLLGWVDRTAGGVFGLIEGIMVGLIFLIFIQAFAPESSWLEESTIAPRSQHMVGLVIDLVPESMRETLENKGFELPSARETLDAAREALSLPEEGEPQ</sequence>
<evidence type="ECO:0000256" key="5">
    <source>
        <dbReference type="SAM" id="Phobius"/>
    </source>
</evidence>
<evidence type="ECO:0000256" key="3">
    <source>
        <dbReference type="ARBA" id="ARBA00022989"/>
    </source>
</evidence>
<reference evidence="6 7" key="1">
    <citation type="submission" date="2019-11" db="EMBL/GenBank/DDBJ databases">
        <title>Pseudodesulfovibrio alkaliphilus, sp. nov., an alkaliphilic sulfate-reducing bacteria from mud volcano of Taman peninsula, Russia.</title>
        <authorList>
            <person name="Frolova A."/>
            <person name="Merkel A.Y."/>
            <person name="Slobodkin A.I."/>
        </authorList>
    </citation>
    <scope>NUCLEOTIDE SEQUENCE [LARGE SCALE GENOMIC DNA]</scope>
    <source>
        <strain evidence="6 7">F-1</strain>
    </source>
</reference>
<feature type="transmembrane region" description="Helical" evidence="5">
    <location>
        <begin position="103"/>
        <end position="125"/>
    </location>
</feature>
<dbReference type="InterPro" id="IPR003825">
    <property type="entry name" value="Colicin-V_CvpA"/>
</dbReference>
<accession>A0A7K1KRN1</accession>
<gene>
    <name evidence="6" type="ORF">GKC30_13935</name>
</gene>
<dbReference type="RefSeq" id="WP_155935585.1">
    <property type="nucleotide sequence ID" value="NZ_WODC01000011.1"/>
</dbReference>
<dbReference type="Proteomes" id="UP000461162">
    <property type="component" value="Unassembled WGS sequence"/>
</dbReference>
<feature type="transmembrane region" description="Helical" evidence="5">
    <location>
        <begin position="28"/>
        <end position="44"/>
    </location>
</feature>
<feature type="transmembrane region" description="Helical" evidence="5">
    <location>
        <begin position="6"/>
        <end position="21"/>
    </location>
</feature>
<keyword evidence="4 5" id="KW-0472">Membrane</keyword>
<comment type="subcellular location">
    <subcellularLocation>
        <location evidence="1">Membrane</location>
        <topology evidence="1">Multi-pass membrane protein</topology>
    </subcellularLocation>
</comment>
<protein>
    <submittedName>
        <fullName evidence="6">CvpA family protein</fullName>
    </submittedName>
</protein>
<comment type="caution">
    <text evidence="6">The sequence shown here is derived from an EMBL/GenBank/DDBJ whole genome shotgun (WGS) entry which is preliminary data.</text>
</comment>
<evidence type="ECO:0000256" key="2">
    <source>
        <dbReference type="ARBA" id="ARBA00022692"/>
    </source>
</evidence>
<keyword evidence="3 5" id="KW-1133">Transmembrane helix</keyword>
<dbReference type="GO" id="GO:0009403">
    <property type="term" value="P:toxin biosynthetic process"/>
    <property type="evidence" value="ECO:0007669"/>
    <property type="project" value="InterPro"/>
</dbReference>
<evidence type="ECO:0000256" key="1">
    <source>
        <dbReference type="ARBA" id="ARBA00004141"/>
    </source>
</evidence>
<organism evidence="6 7">
    <name type="scientific">Pseudodesulfovibrio alkaliphilus</name>
    <dbReference type="NCBI Taxonomy" id="2661613"/>
    <lineage>
        <taxon>Bacteria</taxon>
        <taxon>Pseudomonadati</taxon>
        <taxon>Thermodesulfobacteriota</taxon>
        <taxon>Desulfovibrionia</taxon>
        <taxon>Desulfovibrionales</taxon>
        <taxon>Desulfovibrionaceae</taxon>
    </lineage>
</organism>
<evidence type="ECO:0000313" key="7">
    <source>
        <dbReference type="Proteomes" id="UP000461162"/>
    </source>
</evidence>
<evidence type="ECO:0000256" key="4">
    <source>
        <dbReference type="ARBA" id="ARBA00023136"/>
    </source>
</evidence>
<dbReference type="PANTHER" id="PTHR37306">
    <property type="entry name" value="COLICIN V PRODUCTION PROTEIN"/>
    <property type="match status" value="1"/>
</dbReference>
<dbReference type="EMBL" id="WODC01000011">
    <property type="protein sequence ID" value="MUM78737.1"/>
    <property type="molecule type" value="Genomic_DNA"/>
</dbReference>
<dbReference type="GO" id="GO:0016020">
    <property type="term" value="C:membrane"/>
    <property type="evidence" value="ECO:0007669"/>
    <property type="project" value="UniProtKB-SubCell"/>
</dbReference>
<dbReference type="PANTHER" id="PTHR37306:SF1">
    <property type="entry name" value="COLICIN V PRODUCTION PROTEIN"/>
    <property type="match status" value="1"/>
</dbReference>
<dbReference type="Pfam" id="PF02674">
    <property type="entry name" value="Colicin_V"/>
    <property type="match status" value="1"/>
</dbReference>
<dbReference type="AlphaFoldDB" id="A0A7K1KRN1"/>
<keyword evidence="2 5" id="KW-0812">Transmembrane</keyword>
<keyword evidence="7" id="KW-1185">Reference proteome</keyword>
<name>A0A7K1KRN1_9BACT</name>
<proteinExistence type="predicted"/>